<reference evidence="2 3" key="1">
    <citation type="submission" date="2014-06" db="EMBL/GenBank/DDBJ databases">
        <authorList>
            <person name="Swart Estienne"/>
        </authorList>
    </citation>
    <scope>NUCLEOTIDE SEQUENCE [LARGE SCALE GENOMIC DNA]</scope>
    <source>
        <strain evidence="2 3">130c</strain>
    </source>
</reference>
<feature type="region of interest" description="Disordered" evidence="1">
    <location>
        <begin position="609"/>
        <end position="645"/>
    </location>
</feature>
<feature type="region of interest" description="Disordered" evidence="1">
    <location>
        <begin position="1"/>
        <end position="107"/>
    </location>
</feature>
<evidence type="ECO:0000256" key="1">
    <source>
        <dbReference type="SAM" id="MobiDB-lite"/>
    </source>
</evidence>
<proteinExistence type="predicted"/>
<feature type="compositionally biased region" description="Basic and acidic residues" evidence="1">
    <location>
        <begin position="85"/>
        <end position="105"/>
    </location>
</feature>
<dbReference type="AlphaFoldDB" id="A0A077ZTU6"/>
<dbReference type="EMBL" id="CCKQ01002225">
    <property type="protein sequence ID" value="CDW73313.1"/>
    <property type="molecule type" value="Genomic_DNA"/>
</dbReference>
<dbReference type="Proteomes" id="UP000039865">
    <property type="component" value="Unassembled WGS sequence"/>
</dbReference>
<feature type="region of interest" description="Disordered" evidence="1">
    <location>
        <begin position="319"/>
        <end position="350"/>
    </location>
</feature>
<name>A0A077ZTU6_STYLE</name>
<gene>
    <name evidence="2" type="primary">Contig10934.g11686</name>
    <name evidence="2" type="ORF">STYLEM_2289</name>
</gene>
<feature type="region of interest" description="Disordered" evidence="1">
    <location>
        <begin position="504"/>
        <end position="532"/>
    </location>
</feature>
<feature type="compositionally biased region" description="Polar residues" evidence="1">
    <location>
        <begin position="12"/>
        <end position="31"/>
    </location>
</feature>
<feature type="compositionally biased region" description="Polar residues" evidence="1">
    <location>
        <begin position="504"/>
        <end position="529"/>
    </location>
</feature>
<feature type="compositionally biased region" description="Polar residues" evidence="1">
    <location>
        <begin position="40"/>
        <end position="71"/>
    </location>
</feature>
<feature type="compositionally biased region" description="Polar residues" evidence="1">
    <location>
        <begin position="323"/>
        <end position="350"/>
    </location>
</feature>
<feature type="compositionally biased region" description="Polar residues" evidence="1">
    <location>
        <begin position="459"/>
        <end position="477"/>
    </location>
</feature>
<organism evidence="2 3">
    <name type="scientific">Stylonychia lemnae</name>
    <name type="common">Ciliate</name>
    <dbReference type="NCBI Taxonomy" id="5949"/>
    <lineage>
        <taxon>Eukaryota</taxon>
        <taxon>Sar</taxon>
        <taxon>Alveolata</taxon>
        <taxon>Ciliophora</taxon>
        <taxon>Intramacronucleata</taxon>
        <taxon>Spirotrichea</taxon>
        <taxon>Stichotrichia</taxon>
        <taxon>Sporadotrichida</taxon>
        <taxon>Oxytrichidae</taxon>
        <taxon>Stylonychinae</taxon>
        <taxon>Stylonychia</taxon>
    </lineage>
</organism>
<evidence type="ECO:0000313" key="2">
    <source>
        <dbReference type="EMBL" id="CDW73313.1"/>
    </source>
</evidence>
<accession>A0A077ZTU6</accession>
<keyword evidence="3" id="KW-1185">Reference proteome</keyword>
<protein>
    <submittedName>
        <fullName evidence="2">Uncharacterized protein</fullName>
    </submittedName>
</protein>
<feature type="compositionally biased region" description="Basic and acidic residues" evidence="1">
    <location>
        <begin position="1"/>
        <end position="11"/>
    </location>
</feature>
<evidence type="ECO:0000313" key="3">
    <source>
        <dbReference type="Proteomes" id="UP000039865"/>
    </source>
</evidence>
<feature type="region of interest" description="Disordered" evidence="1">
    <location>
        <begin position="459"/>
        <end position="492"/>
    </location>
</feature>
<sequence length="714" mass="81480">MKDNPSLKDRINQLQNDSLTPISSSRMTPNTNKPPLPLGNSRNQQKAFSTQVSPQNNSNNDMLKQSSLDQDQNTKDLIQPLDSVLKQREDSKEQIGQLTDRKSDNVDDSQFFNMDLKQKQRLLQRRVTKKKKNYRVHKALLLLIQKEQITQIEGTPKSSQNQNLNSQESAKDYNEAGYFSQDDLRINNNQQVEASNPIKVNLIKSNLSIPLGEIKRMSNIVEELHEDEDETNSHKRQSMATMQNKTFEDFKFESSPMTKFKQPILQQNDSYLQPDVGKRISVLTGGLKKQTSSISELRTMQSMTSAQRFSIKSQIGFSDLQKHSSNNPSNGTVQGQIMGSFNNNDKRISSSSNLTIPETLILQTSVRSPMNFPGMQKPPLMQKSLLSKSPDIMNNSAKHEKKQYMTEKHKSKTTAFGGLKFLNKHANKHHESTHDLSQSRDKIDIQKDSSIRNLNTIQSLPSFSKNNSKKTSLNTSTKEIEDEGREAARKRMEKRRFTKHLYTRQQQVLSNNQSNTQAGRQGNIASSDPDNGVKSIYMQSIFLKKWNRDPEEEEKTQEPVSEFQKIAENPVSALNLDKNSDAYRQLINQPLSYKIIQARIDMKRLKELDEDKTGSPKSNKDIRVSNGDEFQHKSGMAYSKSQSTMVPRRKNLFKAMLTKKLAAQDQNNKSVSALNLSSNPTPNYQKRYSTSSVSYKVFLEKAKQSEQRQTSVHF</sequence>
<feature type="compositionally biased region" description="Basic and acidic residues" evidence="1">
    <location>
        <begin position="609"/>
        <end position="623"/>
    </location>
</feature>
<dbReference type="InParanoid" id="A0A077ZTU6"/>